<dbReference type="GO" id="GO:0016887">
    <property type="term" value="F:ATP hydrolysis activity"/>
    <property type="evidence" value="ECO:0007669"/>
    <property type="project" value="InterPro"/>
</dbReference>
<dbReference type="SUPFAM" id="SSF52540">
    <property type="entry name" value="P-loop containing nucleoside triphosphate hydrolases"/>
    <property type="match status" value="1"/>
</dbReference>
<dbReference type="InterPro" id="IPR017911">
    <property type="entry name" value="MacB-like_ATP-bd"/>
</dbReference>
<dbReference type="GO" id="GO:0022857">
    <property type="term" value="F:transmembrane transporter activity"/>
    <property type="evidence" value="ECO:0007669"/>
    <property type="project" value="TreeGrafter"/>
</dbReference>
<sequence>MSATSTFIDTAASAGQQAAALEFVDVVKTYGSGSNEVRAVNGISLRVEPGEIVALMGPSGCGKSTLLHLAGGLETPSAGRVLVAGRDVSDMSLEEQSDLRRRQIGYVFQRLNLIPSLTAVENVMLPLELDGVSSRAARVMALDALHLMGLAQQLDRYPDDFSGGQQQRIAIARAVVGARSLLLADEPTGALDTLSSDQVIELLAGLPAARGTAVVLVTHELRFASWADRVVFLRDGRVVDEAIAADEPGATS</sequence>
<dbReference type="FunFam" id="3.40.50.300:FF:000032">
    <property type="entry name" value="Export ABC transporter ATP-binding protein"/>
    <property type="match status" value="1"/>
</dbReference>
<accession>A0A6J6Q4V7</accession>
<dbReference type="GO" id="GO:0005524">
    <property type="term" value="F:ATP binding"/>
    <property type="evidence" value="ECO:0007669"/>
    <property type="project" value="UniProtKB-KW"/>
</dbReference>
<dbReference type="InterPro" id="IPR027417">
    <property type="entry name" value="P-loop_NTPase"/>
</dbReference>
<feature type="domain" description="ABC transporter" evidence="4">
    <location>
        <begin position="21"/>
        <end position="252"/>
    </location>
</feature>
<dbReference type="InterPro" id="IPR003593">
    <property type="entry name" value="AAA+_ATPase"/>
</dbReference>
<dbReference type="EMBL" id="CAEZXM010000288">
    <property type="protein sequence ID" value="CAB4704413.1"/>
    <property type="molecule type" value="Genomic_DNA"/>
</dbReference>
<keyword evidence="2" id="KW-0547">Nucleotide-binding</keyword>
<dbReference type="SMART" id="SM00382">
    <property type="entry name" value="AAA"/>
    <property type="match status" value="1"/>
</dbReference>
<dbReference type="PROSITE" id="PS00211">
    <property type="entry name" value="ABC_TRANSPORTER_1"/>
    <property type="match status" value="1"/>
</dbReference>
<evidence type="ECO:0000256" key="3">
    <source>
        <dbReference type="ARBA" id="ARBA00022840"/>
    </source>
</evidence>
<organism evidence="5">
    <name type="scientific">freshwater metagenome</name>
    <dbReference type="NCBI Taxonomy" id="449393"/>
    <lineage>
        <taxon>unclassified sequences</taxon>
        <taxon>metagenomes</taxon>
        <taxon>ecological metagenomes</taxon>
    </lineage>
</organism>
<dbReference type="GO" id="GO:0005886">
    <property type="term" value="C:plasma membrane"/>
    <property type="evidence" value="ECO:0007669"/>
    <property type="project" value="TreeGrafter"/>
</dbReference>
<evidence type="ECO:0000256" key="2">
    <source>
        <dbReference type="ARBA" id="ARBA00022741"/>
    </source>
</evidence>
<dbReference type="PANTHER" id="PTHR24220:SF86">
    <property type="entry name" value="ABC TRANSPORTER ABCH.1"/>
    <property type="match status" value="1"/>
</dbReference>
<proteinExistence type="predicted"/>
<dbReference type="InterPro" id="IPR015854">
    <property type="entry name" value="ABC_transpr_LolD-like"/>
</dbReference>
<reference evidence="5" key="1">
    <citation type="submission" date="2020-05" db="EMBL/GenBank/DDBJ databases">
        <authorList>
            <person name="Chiriac C."/>
            <person name="Salcher M."/>
            <person name="Ghai R."/>
            <person name="Kavagutti S V."/>
        </authorList>
    </citation>
    <scope>NUCLEOTIDE SEQUENCE</scope>
</reference>
<dbReference type="CDD" id="cd03255">
    <property type="entry name" value="ABC_MJ0796_LolCDE_FtsE"/>
    <property type="match status" value="1"/>
</dbReference>
<dbReference type="Pfam" id="PF00005">
    <property type="entry name" value="ABC_tran"/>
    <property type="match status" value="1"/>
</dbReference>
<dbReference type="InterPro" id="IPR017871">
    <property type="entry name" value="ABC_transporter-like_CS"/>
</dbReference>
<protein>
    <submittedName>
        <fullName evidence="5">Unannotated protein</fullName>
    </submittedName>
</protein>
<name>A0A6J6Q4V7_9ZZZZ</name>
<evidence type="ECO:0000259" key="4">
    <source>
        <dbReference type="PROSITE" id="PS50893"/>
    </source>
</evidence>
<evidence type="ECO:0000256" key="1">
    <source>
        <dbReference type="ARBA" id="ARBA00022448"/>
    </source>
</evidence>
<dbReference type="Gene3D" id="3.40.50.300">
    <property type="entry name" value="P-loop containing nucleotide triphosphate hydrolases"/>
    <property type="match status" value="1"/>
</dbReference>
<dbReference type="PROSITE" id="PS50893">
    <property type="entry name" value="ABC_TRANSPORTER_2"/>
    <property type="match status" value="1"/>
</dbReference>
<dbReference type="AlphaFoldDB" id="A0A6J6Q4V7"/>
<keyword evidence="1" id="KW-0813">Transport</keyword>
<keyword evidence="3" id="KW-0067">ATP-binding</keyword>
<evidence type="ECO:0000313" key="5">
    <source>
        <dbReference type="EMBL" id="CAB4704413.1"/>
    </source>
</evidence>
<dbReference type="PANTHER" id="PTHR24220">
    <property type="entry name" value="IMPORT ATP-BINDING PROTEIN"/>
    <property type="match status" value="1"/>
</dbReference>
<dbReference type="GO" id="GO:0098796">
    <property type="term" value="C:membrane protein complex"/>
    <property type="evidence" value="ECO:0007669"/>
    <property type="project" value="UniProtKB-ARBA"/>
</dbReference>
<dbReference type="InterPro" id="IPR003439">
    <property type="entry name" value="ABC_transporter-like_ATP-bd"/>
</dbReference>
<gene>
    <name evidence="5" type="ORF">UFOPK2366_01429</name>
</gene>